<dbReference type="SUPFAM" id="SSF50939">
    <property type="entry name" value="Sialidases"/>
    <property type="match status" value="1"/>
</dbReference>
<accession>A0ABW8EY48</accession>
<keyword evidence="2" id="KW-1185">Reference proteome</keyword>
<dbReference type="Gene3D" id="2.130.10.10">
    <property type="entry name" value="YVTN repeat-like/Quinoprotein amine dehydrogenase"/>
    <property type="match status" value="2"/>
</dbReference>
<evidence type="ECO:0000313" key="2">
    <source>
        <dbReference type="Proteomes" id="UP001617427"/>
    </source>
</evidence>
<dbReference type="EMBL" id="JBIUZV010000002">
    <property type="protein sequence ID" value="MFJ3045066.1"/>
    <property type="molecule type" value="Genomic_DNA"/>
</dbReference>
<dbReference type="InterPro" id="IPR015943">
    <property type="entry name" value="WD40/YVTN_repeat-like_dom_sf"/>
</dbReference>
<reference evidence="1 2" key="1">
    <citation type="submission" date="2024-10" db="EMBL/GenBank/DDBJ databases">
        <title>The Natural Products Discovery Center: Release of the First 8490 Sequenced Strains for Exploring Actinobacteria Biosynthetic Diversity.</title>
        <authorList>
            <person name="Kalkreuter E."/>
            <person name="Kautsar S.A."/>
            <person name="Yang D."/>
            <person name="Bader C.D."/>
            <person name="Teijaro C.N."/>
            <person name="Fluegel L."/>
            <person name="Davis C.M."/>
            <person name="Simpson J.R."/>
            <person name="Lauterbach L."/>
            <person name="Steele A.D."/>
            <person name="Gui C."/>
            <person name="Meng S."/>
            <person name="Li G."/>
            <person name="Viehrig K."/>
            <person name="Ye F."/>
            <person name="Su P."/>
            <person name="Kiefer A.F."/>
            <person name="Nichols A."/>
            <person name="Cepeda A.J."/>
            <person name="Yan W."/>
            <person name="Fan B."/>
            <person name="Jiang Y."/>
            <person name="Adhikari A."/>
            <person name="Zheng C.-J."/>
            <person name="Schuster L."/>
            <person name="Cowan T.M."/>
            <person name="Smanski M.J."/>
            <person name="Chevrette M.G."/>
            <person name="De Carvalho L.P.S."/>
            <person name="Shen B."/>
        </authorList>
    </citation>
    <scope>NUCLEOTIDE SEQUENCE [LARGE SCALE GENOMIC DNA]</scope>
    <source>
        <strain evidence="1 2">NPDC087045</strain>
    </source>
</reference>
<evidence type="ECO:0000313" key="1">
    <source>
        <dbReference type="EMBL" id="MFJ3045066.1"/>
    </source>
</evidence>
<protein>
    <submittedName>
        <fullName evidence="1">WD40/YVTN/BNR-like repeat-containing protein</fullName>
    </submittedName>
</protein>
<comment type="caution">
    <text evidence="1">The sequence shown here is derived from an EMBL/GenBank/DDBJ whole genome shotgun (WGS) entry which is preliminary data.</text>
</comment>
<dbReference type="RefSeq" id="WP_402698512.1">
    <property type="nucleotide sequence ID" value="NZ_JBIUZV010000002.1"/>
</dbReference>
<dbReference type="SUPFAM" id="SSF101908">
    <property type="entry name" value="Putative isomerase YbhE"/>
    <property type="match status" value="1"/>
</dbReference>
<organism evidence="1 2">
    <name type="scientific">Herbaspirillum chlorophenolicum</name>
    <dbReference type="NCBI Taxonomy" id="211589"/>
    <lineage>
        <taxon>Bacteria</taxon>
        <taxon>Pseudomonadati</taxon>
        <taxon>Pseudomonadota</taxon>
        <taxon>Betaproteobacteria</taxon>
        <taxon>Burkholderiales</taxon>
        <taxon>Oxalobacteraceae</taxon>
        <taxon>Herbaspirillum</taxon>
    </lineage>
</organism>
<dbReference type="InterPro" id="IPR036278">
    <property type="entry name" value="Sialidase_sf"/>
</dbReference>
<sequence>MRNTSASANTSTTVEQHVATTTSAPLSYKRWQYFSDLTIGTANFFLVKYFPVDQLYIATTSSTPLKTSHLAKARGWFDNSYIPSTNPKYIKDVAFDETTGTYLAVGSAGLFISTDQGKRWTQKTAPVSTNYNATCVAHGNGKWVVGWSNGSITTSPTAENGSWTTLPATTFAWSSNYVDSVFWTGTRFVAGSQNKISSSADTVTWTNVSTTIYGTRVFSKNSAGRLLAGLNPNGTLYSDDNGLTWNVSTSVFTNSGSIAIAYSPSLDAFVAADAGGRMGYSTTAGMSWTAVTSSFGGSAINSLTWSDDDQQFVAAGASGKMAYSSDGITWTQRTNPTPIFSAVGFASGSFYGGISGNNGKLYKSPDGAVWAETGASFGAAADKVNRIREVNGKVIVGASRGQVSVSDDGGASFNVYDTGITADVYDVAYGNGYIAVGSDANGSYFSTSPDAHTWTYQGTFAVGGASGSTRITFGNGVFVRNTDSSMAYSADGINWSVATGGPLPASDLIFDNGLFIAAKEILWKSVDGITWTQAGTVTTNNAAQPFRNITRTSDKYLLGAYGAANASLAVIDLNFITDTTAYNTMSISGTTNLIAYGNDRVLVANRALCTD</sequence>
<gene>
    <name evidence="1" type="ORF">ACIPEN_04445</name>
</gene>
<name>A0ABW8EY48_9BURK</name>
<proteinExistence type="predicted"/>
<dbReference type="Proteomes" id="UP001617427">
    <property type="component" value="Unassembled WGS sequence"/>
</dbReference>